<comment type="caution">
    <text evidence="2">The sequence shown here is derived from an EMBL/GenBank/DDBJ whole genome shotgun (WGS) entry which is preliminary data.</text>
</comment>
<dbReference type="RefSeq" id="WP_394470079.1">
    <property type="nucleotide sequence ID" value="NZ_JBIGHY010000002.1"/>
</dbReference>
<reference evidence="2 3" key="1">
    <citation type="submission" date="2024-09" db="EMBL/GenBank/DDBJ databases">
        <title>Novel species of the genus Pelomonas and Roseateles isolated from streams.</title>
        <authorList>
            <person name="Lu H."/>
        </authorList>
    </citation>
    <scope>NUCLEOTIDE SEQUENCE [LARGE SCALE GENOMIC DNA]</scope>
    <source>
        <strain evidence="2 3">DC23W</strain>
    </source>
</reference>
<name>A0ABW7EKK9_9BURK</name>
<evidence type="ECO:0000313" key="2">
    <source>
        <dbReference type="EMBL" id="MFG6414012.1"/>
    </source>
</evidence>
<evidence type="ECO:0000313" key="3">
    <source>
        <dbReference type="Proteomes" id="UP001606300"/>
    </source>
</evidence>
<proteinExistence type="predicted"/>
<protein>
    <submittedName>
        <fullName evidence="2">DUF3482 domain-containing protein</fullName>
    </submittedName>
</protein>
<feature type="transmembrane region" description="Helical" evidence="1">
    <location>
        <begin position="112"/>
        <end position="134"/>
    </location>
</feature>
<dbReference type="InterPro" id="IPR021871">
    <property type="entry name" value="DUF3482"/>
</dbReference>
<feature type="transmembrane region" description="Helical" evidence="1">
    <location>
        <begin position="263"/>
        <end position="283"/>
    </location>
</feature>
<sequence length="649" mass="69499">MKLEPDFVASEAAARRVALLDWAESHDVGALWSADDARWATQQARAEGAAVDFRLARARHAAQRMGERDDRLTELLARPLWSGSWALAAMVGGLVLGLGLDRLGGQQLNLLALPLWGVLALQLLAYGLLFVLAFRRPALLVKKGPLLRLWQRLLTPRTRSRARQALAHWWQLSLPLQAARCALLWHLALLGLNLGLIGGLYLRALGLEILIGWESTYLDATQVQRLADLLLAPAAWLTGLAVPDVAPLRHAALQGPQALAADWLHLMAATVALVALPRLLLVLHAAWRSWRLAHALPLNVGSGPADLRLLLIDPQRRLAGGLLGQDGERLSSPEGDRLLLTLTDAAPETLPATWGGRALALLGASPARIPAFDACAAAESLPAATPAWPAQRRQLRALGPLWPPARQGAWQRLLEAWEAPVREREGQAQRLMAQALATLCVQPLHLPDGAEPQTQLRKAVDQQLQVLAEKLRELYGQDAATDAVPSAGEAWPHQVLRPRSVARNSVLSGVAGGAATGLAADVAAGGLTLGAGALIGAVVGGVAGSGLTEWLTRRQGRRTTSLQVDLVEAAPLLIGEVLNVWLAQLGLRLPAAQVEAALDAPAWIDALKHAPAEVPARLQPLFAQVCEHLLEAADRRDLSADNRTHGAHP</sequence>
<feature type="transmembrane region" description="Helical" evidence="1">
    <location>
        <begin position="533"/>
        <end position="552"/>
    </location>
</feature>
<keyword evidence="1" id="KW-0812">Transmembrane</keyword>
<keyword evidence="3" id="KW-1185">Reference proteome</keyword>
<dbReference type="EMBL" id="JBIGHY010000002">
    <property type="protein sequence ID" value="MFG6414012.1"/>
    <property type="molecule type" value="Genomic_DNA"/>
</dbReference>
<evidence type="ECO:0000256" key="1">
    <source>
        <dbReference type="SAM" id="Phobius"/>
    </source>
</evidence>
<accession>A0ABW7EKK9</accession>
<dbReference type="Pfam" id="PF11981">
    <property type="entry name" value="DUF3482"/>
    <property type="match status" value="1"/>
</dbReference>
<feature type="transmembrane region" description="Helical" evidence="1">
    <location>
        <begin position="80"/>
        <end position="100"/>
    </location>
</feature>
<keyword evidence="1" id="KW-0472">Membrane</keyword>
<organism evidence="2 3">
    <name type="scientific">Pelomonas dachongensis</name>
    <dbReference type="NCBI Taxonomy" id="3299029"/>
    <lineage>
        <taxon>Bacteria</taxon>
        <taxon>Pseudomonadati</taxon>
        <taxon>Pseudomonadota</taxon>
        <taxon>Betaproteobacteria</taxon>
        <taxon>Burkholderiales</taxon>
        <taxon>Sphaerotilaceae</taxon>
        <taxon>Roseateles</taxon>
    </lineage>
</organism>
<feature type="transmembrane region" description="Helical" evidence="1">
    <location>
        <begin position="183"/>
        <end position="205"/>
    </location>
</feature>
<keyword evidence="1" id="KW-1133">Transmembrane helix</keyword>
<feature type="transmembrane region" description="Helical" evidence="1">
    <location>
        <begin position="506"/>
        <end position="527"/>
    </location>
</feature>
<dbReference type="Proteomes" id="UP001606300">
    <property type="component" value="Unassembled WGS sequence"/>
</dbReference>
<gene>
    <name evidence="2" type="ORF">ACG02S_08900</name>
</gene>